<dbReference type="SUPFAM" id="SSF48452">
    <property type="entry name" value="TPR-like"/>
    <property type="match status" value="1"/>
</dbReference>
<dbReference type="RefSeq" id="WP_131411962.1">
    <property type="nucleotide sequence ID" value="NZ_SJTG01000005.1"/>
</dbReference>
<proteinExistence type="predicted"/>
<feature type="domain" description="TIR" evidence="2">
    <location>
        <begin position="15"/>
        <end position="125"/>
    </location>
</feature>
<dbReference type="InterPro" id="IPR035897">
    <property type="entry name" value="Toll_tir_struct_dom_sf"/>
</dbReference>
<reference evidence="3 4" key="1">
    <citation type="submission" date="2019-02" db="EMBL/GenBank/DDBJ databases">
        <title>Dyella amyloliquefaciens sp. nov., isolated from forest soil.</title>
        <authorList>
            <person name="Gao Z.-H."/>
            <person name="Qiu L.-H."/>
        </authorList>
    </citation>
    <scope>NUCLEOTIDE SEQUENCE [LARGE SCALE GENOMIC DNA]</scope>
    <source>
        <strain evidence="3 4">KACC 12747</strain>
    </source>
</reference>
<organism evidence="3 4">
    <name type="scientific">Dyella soli</name>
    <dbReference type="NCBI Taxonomy" id="522319"/>
    <lineage>
        <taxon>Bacteria</taxon>
        <taxon>Pseudomonadati</taxon>
        <taxon>Pseudomonadota</taxon>
        <taxon>Gammaproteobacteria</taxon>
        <taxon>Lysobacterales</taxon>
        <taxon>Rhodanobacteraceae</taxon>
        <taxon>Dyella</taxon>
    </lineage>
</organism>
<keyword evidence="1" id="KW-0812">Transmembrane</keyword>
<dbReference type="GO" id="GO:0007165">
    <property type="term" value="P:signal transduction"/>
    <property type="evidence" value="ECO:0007669"/>
    <property type="project" value="InterPro"/>
</dbReference>
<dbReference type="SUPFAM" id="SSF52200">
    <property type="entry name" value="Toll/Interleukin receptor TIR domain"/>
    <property type="match status" value="1"/>
</dbReference>
<keyword evidence="1" id="KW-0472">Membrane</keyword>
<evidence type="ECO:0000313" key="3">
    <source>
        <dbReference type="EMBL" id="TCI06991.1"/>
    </source>
</evidence>
<keyword evidence="1" id="KW-1133">Transmembrane helix</keyword>
<accession>A0A4R0YQA2</accession>
<comment type="caution">
    <text evidence="3">The sequence shown here is derived from an EMBL/GenBank/DDBJ whole genome shotgun (WGS) entry which is preliminary data.</text>
</comment>
<dbReference type="InterPro" id="IPR000157">
    <property type="entry name" value="TIR_dom"/>
</dbReference>
<protein>
    <submittedName>
        <fullName evidence="3">Toll/interleukin-1 receptor domain-containing protein</fullName>
    </submittedName>
</protein>
<name>A0A4R0YQA2_9GAMM</name>
<sequence>MSQEPIVPVFRYRAFISYSHQDKSWADWLHKALETYAIPARLVGQTTAAGVVPRRLAPVFRDRDELASATDLGRKVNEALAASANLVVICSPRSAASRWVNEEVLAFKRLGRSEHIFCLIVDGEPGASGLPGREAEECFATALRHRMGADGQLSAETTEPIAADARPGKDGRTHAKLKLIAGMLDLGFDQLRQREQQRHQRRLAMVTALAVAVTVVTSTLAVVAVQARRVAERERNQAEGLVGFMLGDLNDKVRQVQRLDIMEAVDDRAMAYFKSLPSTDVTDTSLQQRAKALEKIGSVRLDQGHLDAARESYQAAATLAGPLAARAPADLSRQVAYSRVIAFMGMTEWFRGNLDAAEKNFTQAQDVLRRAPRQAKADPDLTQQWATVDNDLGHVLEAHGKLDQAATQYGNMLGHCRELVSGADAKTEWQELLGEAHNNLGKMALMRGDLATAIAEYRADDAIETAMSERDPKDHDQRENMVRVRAILGRTLALGGQVQAGADHLQQAIDGATQLSQFEPKSTSFRAKVALYSTQLARLRRLTGELDAARQLSASARDIFGDMTRQDPSNAEWQQGDAEARLEQAAQFHAAGQTAEAHAAGTQALAVLAPLQAKQPDERTLLLDTANARLLLANTTADARLAEQWRTAVLKDITSVTSGGGDPRLLALRVEALLGLDRQADAEPLIRQLWASGYRDLHLVAALAHDGIAYPANLAFQQHLQDTVAGGHR</sequence>
<keyword evidence="4" id="KW-1185">Reference proteome</keyword>
<gene>
    <name evidence="3" type="ORF">EZM97_30715</name>
</gene>
<dbReference type="EMBL" id="SJTG01000005">
    <property type="protein sequence ID" value="TCI06991.1"/>
    <property type="molecule type" value="Genomic_DNA"/>
</dbReference>
<keyword evidence="3" id="KW-0675">Receptor</keyword>
<evidence type="ECO:0000313" key="4">
    <source>
        <dbReference type="Proteomes" id="UP000291822"/>
    </source>
</evidence>
<evidence type="ECO:0000259" key="2">
    <source>
        <dbReference type="Pfam" id="PF13676"/>
    </source>
</evidence>
<dbReference type="InterPro" id="IPR011990">
    <property type="entry name" value="TPR-like_helical_dom_sf"/>
</dbReference>
<dbReference type="Proteomes" id="UP000291822">
    <property type="component" value="Unassembled WGS sequence"/>
</dbReference>
<feature type="transmembrane region" description="Helical" evidence="1">
    <location>
        <begin position="203"/>
        <end position="225"/>
    </location>
</feature>
<dbReference type="Gene3D" id="1.25.40.10">
    <property type="entry name" value="Tetratricopeptide repeat domain"/>
    <property type="match status" value="2"/>
</dbReference>
<evidence type="ECO:0000256" key="1">
    <source>
        <dbReference type="SAM" id="Phobius"/>
    </source>
</evidence>
<dbReference type="AlphaFoldDB" id="A0A4R0YQA2"/>
<dbReference type="Pfam" id="PF13676">
    <property type="entry name" value="TIR_2"/>
    <property type="match status" value="1"/>
</dbReference>
<dbReference type="Gene3D" id="3.40.50.10140">
    <property type="entry name" value="Toll/interleukin-1 receptor homology (TIR) domain"/>
    <property type="match status" value="1"/>
</dbReference>